<reference evidence="1 2" key="1">
    <citation type="submission" date="2022-01" db="EMBL/GenBank/DDBJ databases">
        <title>VMRC isolate genome collection.</title>
        <authorList>
            <person name="France M."/>
            <person name="Rutt L."/>
            <person name="Humphrys M."/>
            <person name="Ravel J."/>
        </authorList>
    </citation>
    <scope>NUCLEOTIDE SEQUENCE [LARGE SCALE GENOMIC DNA]</scope>
    <source>
        <strain evidence="1 2">C0030B4</strain>
    </source>
</reference>
<gene>
    <name evidence="1" type="ORF">L2504_06855</name>
</gene>
<dbReference type="Proteomes" id="UP001527392">
    <property type="component" value="Unassembled WGS sequence"/>
</dbReference>
<evidence type="ECO:0000313" key="1">
    <source>
        <dbReference type="EMBL" id="MCZ3781849.1"/>
    </source>
</evidence>
<proteinExistence type="predicted"/>
<protein>
    <submittedName>
        <fullName evidence="1">Uncharacterized protein</fullName>
    </submittedName>
</protein>
<dbReference type="RefSeq" id="WP_124031704.1">
    <property type="nucleotide sequence ID" value="NZ_CAKMAX010000006.1"/>
</dbReference>
<keyword evidence="2" id="KW-1185">Reference proteome</keyword>
<organism evidence="1 2">
    <name type="scientific">Limosilactobacillus vaginalis</name>
    <dbReference type="NCBI Taxonomy" id="1633"/>
    <lineage>
        <taxon>Bacteria</taxon>
        <taxon>Bacillati</taxon>
        <taxon>Bacillota</taxon>
        <taxon>Bacilli</taxon>
        <taxon>Lactobacillales</taxon>
        <taxon>Lactobacillaceae</taxon>
        <taxon>Limosilactobacillus</taxon>
    </lineage>
</organism>
<evidence type="ECO:0000313" key="2">
    <source>
        <dbReference type="Proteomes" id="UP001527392"/>
    </source>
</evidence>
<sequence length="70" mass="8085">MKNYIVKASPCKYEQYEQVIVQASSREEALELAKPEFETAKGWVVPWVNQKYKVEEIPATKKLVLASIQK</sequence>
<comment type="caution">
    <text evidence="1">The sequence shown here is derived from an EMBL/GenBank/DDBJ whole genome shotgun (WGS) entry which is preliminary data.</text>
</comment>
<accession>A0ABT4K7Y5</accession>
<dbReference type="EMBL" id="JAKHMS010000016">
    <property type="protein sequence ID" value="MCZ3781849.1"/>
    <property type="molecule type" value="Genomic_DNA"/>
</dbReference>
<name>A0ABT4K7Y5_9LACO</name>